<comment type="catalytic activity">
    <reaction evidence="5 6">
        <text>NAD(+) + ATP = ADP + NADP(+) + H(+)</text>
        <dbReference type="Rhea" id="RHEA:18629"/>
        <dbReference type="ChEBI" id="CHEBI:15378"/>
        <dbReference type="ChEBI" id="CHEBI:30616"/>
        <dbReference type="ChEBI" id="CHEBI:57540"/>
        <dbReference type="ChEBI" id="CHEBI:58349"/>
        <dbReference type="ChEBI" id="CHEBI:456216"/>
        <dbReference type="EC" id="2.7.1.23"/>
    </reaction>
</comment>
<keyword evidence="1 6" id="KW-0808">Transferase</keyword>
<keyword evidence="2 6" id="KW-0418">Kinase</keyword>
<keyword evidence="4 6" id="KW-0520">NAD</keyword>
<dbReference type="GO" id="GO:0005524">
    <property type="term" value="F:ATP binding"/>
    <property type="evidence" value="ECO:0007669"/>
    <property type="project" value="UniProtKB-KW"/>
</dbReference>
<feature type="binding site" evidence="6">
    <location>
        <position position="247"/>
    </location>
    <ligand>
        <name>NAD(+)</name>
        <dbReference type="ChEBI" id="CHEBI:57540"/>
    </ligand>
</feature>
<feature type="binding site" evidence="6">
    <location>
        <begin position="146"/>
        <end position="147"/>
    </location>
    <ligand>
        <name>NAD(+)</name>
        <dbReference type="ChEBI" id="CHEBI:57540"/>
    </ligand>
</feature>
<reference evidence="7 8" key="1">
    <citation type="submission" date="2019-02" db="EMBL/GenBank/DDBJ databases">
        <title>Prokaryotic population dynamics and viral predation in marine succession experiment using metagenomics: the confinement effect.</title>
        <authorList>
            <person name="Haro-Moreno J.M."/>
            <person name="Rodriguez-Valera F."/>
            <person name="Lopez-Perez M."/>
        </authorList>
    </citation>
    <scope>NUCLEOTIDE SEQUENCE [LARGE SCALE GENOMIC DNA]</scope>
    <source>
        <strain evidence="7">MED-G169</strain>
    </source>
</reference>
<keyword evidence="6" id="KW-0547">Nucleotide-binding</keyword>
<dbReference type="GO" id="GO:0006741">
    <property type="term" value="P:NADP+ biosynthetic process"/>
    <property type="evidence" value="ECO:0007669"/>
    <property type="project" value="UniProtKB-UniRule"/>
</dbReference>
<dbReference type="InterPro" id="IPR016064">
    <property type="entry name" value="NAD/diacylglycerol_kinase_sf"/>
</dbReference>
<evidence type="ECO:0000256" key="4">
    <source>
        <dbReference type="ARBA" id="ARBA00023027"/>
    </source>
</evidence>
<dbReference type="HAMAP" id="MF_00361">
    <property type="entry name" value="NAD_kinase"/>
    <property type="match status" value="1"/>
</dbReference>
<dbReference type="NCBIfam" id="NF002306">
    <property type="entry name" value="PRK01231.1"/>
    <property type="match status" value="1"/>
</dbReference>
<sequence>MPHFQKIGIYANNGTSHVRSAITKLEASLDDFGCGVFFEKTSSINVGISKDKTLSIDDFCAEVDLCVVVGGDGSMLSACRKMAFSKVPLLGVNLGRLGFLTDISPNEIENLFFPVLKGDFKSSTRFLLEASVYRNSRLIGADIAVNDIALHPGMAVKMMSFELNVDGEFVYSQSSDGLIVASPTGSTAYSLSAGGPLVYPTLNAMVVVPMNPHTLSSRPIVLDSASVIDITVSETNKLNPVVTCDGQNDIVTMPGDVITISRYKDEITLIHPQNSNFYDACRSKLGWGSKLSS</sequence>
<name>A0A520LMU9_9GAMM</name>
<comment type="caution">
    <text evidence="7">The sequence shown here is derived from an EMBL/GenBank/DDBJ whole genome shotgun (WGS) entry which is preliminary data.</text>
</comment>
<feature type="binding site" evidence="6">
    <location>
        <begin position="187"/>
        <end position="192"/>
    </location>
    <ligand>
        <name>NAD(+)</name>
        <dbReference type="ChEBI" id="CHEBI:57540"/>
    </ligand>
</feature>
<dbReference type="PANTHER" id="PTHR20275:SF0">
    <property type="entry name" value="NAD KINASE"/>
    <property type="match status" value="1"/>
</dbReference>
<evidence type="ECO:0000313" key="8">
    <source>
        <dbReference type="Proteomes" id="UP000318148"/>
    </source>
</evidence>
<comment type="similarity">
    <text evidence="6">Belongs to the NAD kinase family.</text>
</comment>
<gene>
    <name evidence="6" type="primary">nadK</name>
    <name evidence="7" type="ORF">EVB02_01665</name>
</gene>
<dbReference type="GO" id="GO:0051287">
    <property type="term" value="F:NAD binding"/>
    <property type="evidence" value="ECO:0007669"/>
    <property type="project" value="UniProtKB-ARBA"/>
</dbReference>
<keyword evidence="3 6" id="KW-0521">NADP</keyword>
<dbReference type="GO" id="GO:0003951">
    <property type="term" value="F:NAD+ kinase activity"/>
    <property type="evidence" value="ECO:0007669"/>
    <property type="project" value="UniProtKB-UniRule"/>
</dbReference>
<organism evidence="7 8">
    <name type="scientific">SAR92 clade bacterium</name>
    <dbReference type="NCBI Taxonomy" id="2315479"/>
    <lineage>
        <taxon>Bacteria</taxon>
        <taxon>Pseudomonadati</taxon>
        <taxon>Pseudomonadota</taxon>
        <taxon>Gammaproteobacteria</taxon>
        <taxon>Cellvibrionales</taxon>
        <taxon>Porticoccaceae</taxon>
        <taxon>SAR92 clade</taxon>
    </lineage>
</organism>
<evidence type="ECO:0000256" key="6">
    <source>
        <dbReference type="HAMAP-Rule" id="MF_00361"/>
    </source>
</evidence>
<dbReference type="SUPFAM" id="SSF111331">
    <property type="entry name" value="NAD kinase/diacylglycerol kinase-like"/>
    <property type="match status" value="1"/>
</dbReference>
<dbReference type="Gene3D" id="3.40.50.10330">
    <property type="entry name" value="Probable inorganic polyphosphate/atp-NAD kinase, domain 1"/>
    <property type="match status" value="1"/>
</dbReference>
<keyword evidence="6" id="KW-0067">ATP-binding</keyword>
<proteinExistence type="inferred from homology"/>
<feature type="binding site" evidence="6">
    <location>
        <position position="157"/>
    </location>
    <ligand>
        <name>NAD(+)</name>
        <dbReference type="ChEBI" id="CHEBI:57540"/>
    </ligand>
</feature>
<dbReference type="InterPro" id="IPR017438">
    <property type="entry name" value="ATP-NAD_kinase_N"/>
</dbReference>
<dbReference type="AlphaFoldDB" id="A0A520LMU9"/>
<comment type="caution">
    <text evidence="6">Lacks conserved residue(s) required for the propagation of feature annotation.</text>
</comment>
<protein>
    <recommendedName>
        <fullName evidence="6">NAD kinase</fullName>
        <ecNumber evidence="6">2.7.1.23</ecNumber>
    </recommendedName>
    <alternativeName>
        <fullName evidence="6">ATP-dependent NAD kinase</fullName>
    </alternativeName>
</protein>
<dbReference type="Gene3D" id="2.60.200.30">
    <property type="entry name" value="Probable inorganic polyphosphate/atp-NAD kinase, domain 2"/>
    <property type="match status" value="1"/>
</dbReference>
<comment type="function">
    <text evidence="6">Involved in the regulation of the intracellular balance of NAD and NADP, and is a key enzyme in the biosynthesis of NADP. Catalyzes specifically the phosphorylation on 2'-hydroxyl of the adenosine moiety of NAD to yield NADP.</text>
</comment>
<dbReference type="InterPro" id="IPR002504">
    <property type="entry name" value="NADK"/>
</dbReference>
<dbReference type="GO" id="GO:0019674">
    <property type="term" value="P:NAD+ metabolic process"/>
    <property type="evidence" value="ECO:0007669"/>
    <property type="project" value="InterPro"/>
</dbReference>
<evidence type="ECO:0000256" key="5">
    <source>
        <dbReference type="ARBA" id="ARBA00047925"/>
    </source>
</evidence>
<dbReference type="Pfam" id="PF20143">
    <property type="entry name" value="NAD_kinase_C"/>
    <property type="match status" value="1"/>
</dbReference>
<evidence type="ECO:0000256" key="3">
    <source>
        <dbReference type="ARBA" id="ARBA00022857"/>
    </source>
</evidence>
<dbReference type="GO" id="GO:0005737">
    <property type="term" value="C:cytoplasm"/>
    <property type="evidence" value="ECO:0007669"/>
    <property type="project" value="UniProtKB-SubCell"/>
</dbReference>
<feature type="binding site" evidence="6">
    <location>
        <begin position="72"/>
        <end position="73"/>
    </location>
    <ligand>
        <name>NAD(+)</name>
        <dbReference type="ChEBI" id="CHEBI:57540"/>
    </ligand>
</feature>
<dbReference type="InterPro" id="IPR017437">
    <property type="entry name" value="ATP-NAD_kinase_PpnK-typ_C"/>
</dbReference>
<keyword evidence="6" id="KW-0963">Cytoplasm</keyword>
<feature type="binding site" evidence="6">
    <location>
        <position position="176"/>
    </location>
    <ligand>
        <name>NAD(+)</name>
        <dbReference type="ChEBI" id="CHEBI:57540"/>
    </ligand>
</feature>
<dbReference type="PANTHER" id="PTHR20275">
    <property type="entry name" value="NAD KINASE"/>
    <property type="match status" value="1"/>
</dbReference>
<comment type="cofactor">
    <cofactor evidence="6">
        <name>a divalent metal cation</name>
        <dbReference type="ChEBI" id="CHEBI:60240"/>
    </cofactor>
</comment>
<evidence type="ECO:0000256" key="2">
    <source>
        <dbReference type="ARBA" id="ARBA00022777"/>
    </source>
</evidence>
<dbReference type="GO" id="GO:0046872">
    <property type="term" value="F:metal ion binding"/>
    <property type="evidence" value="ECO:0007669"/>
    <property type="project" value="UniProtKB-UniRule"/>
</dbReference>
<dbReference type="Pfam" id="PF01513">
    <property type="entry name" value="NAD_kinase"/>
    <property type="match status" value="1"/>
</dbReference>
<dbReference type="Proteomes" id="UP000318148">
    <property type="component" value="Unassembled WGS sequence"/>
</dbReference>
<evidence type="ECO:0000313" key="7">
    <source>
        <dbReference type="EMBL" id="RZO07470.1"/>
    </source>
</evidence>
<feature type="active site" description="Proton acceptor" evidence="6">
    <location>
        <position position="72"/>
    </location>
</feature>
<dbReference type="EMBL" id="SHBO01000012">
    <property type="protein sequence ID" value="RZO07470.1"/>
    <property type="molecule type" value="Genomic_DNA"/>
</dbReference>
<evidence type="ECO:0000256" key="1">
    <source>
        <dbReference type="ARBA" id="ARBA00022679"/>
    </source>
</evidence>
<dbReference type="EC" id="2.7.1.23" evidence="6"/>
<comment type="subcellular location">
    <subcellularLocation>
        <location evidence="6">Cytoplasm</location>
    </subcellularLocation>
</comment>
<accession>A0A520LMU9</accession>